<evidence type="ECO:0000313" key="13">
    <source>
        <dbReference type="EMBL" id="PQM29370.1"/>
    </source>
</evidence>
<dbReference type="Proteomes" id="UP000238954">
    <property type="component" value="Chromosome"/>
</dbReference>
<keyword evidence="9" id="KW-0472">Membrane</keyword>
<comment type="caution">
    <text evidence="13">The sequence shown here is derived from an EMBL/GenBank/DDBJ whole genome shotgun (WGS) entry which is preliminary data.</text>
</comment>
<comment type="similarity">
    <text evidence="2 10">Belongs to the TonB family.</text>
</comment>
<evidence type="ECO:0000256" key="7">
    <source>
        <dbReference type="ARBA" id="ARBA00022927"/>
    </source>
</evidence>
<evidence type="ECO:0000256" key="5">
    <source>
        <dbReference type="ARBA" id="ARBA00022519"/>
    </source>
</evidence>
<dbReference type="InterPro" id="IPR037682">
    <property type="entry name" value="TonB_C"/>
</dbReference>
<keyword evidence="8" id="KW-1133">Transmembrane helix</keyword>
<feature type="region of interest" description="Disordered" evidence="11">
    <location>
        <begin position="1"/>
        <end position="21"/>
    </location>
</feature>
<accession>A0A2S8BAM3</accession>
<evidence type="ECO:0000256" key="11">
    <source>
        <dbReference type="SAM" id="MobiDB-lite"/>
    </source>
</evidence>
<evidence type="ECO:0000256" key="4">
    <source>
        <dbReference type="ARBA" id="ARBA00022475"/>
    </source>
</evidence>
<keyword evidence="10" id="KW-0735">Signal-anchor</keyword>
<evidence type="ECO:0000259" key="12">
    <source>
        <dbReference type="PROSITE" id="PS52015"/>
    </source>
</evidence>
<evidence type="ECO:0000256" key="9">
    <source>
        <dbReference type="ARBA" id="ARBA00023136"/>
    </source>
</evidence>
<keyword evidence="14" id="KW-1185">Reference proteome</keyword>
<feature type="domain" description="TonB C-terminal" evidence="12">
    <location>
        <begin position="138"/>
        <end position="229"/>
    </location>
</feature>
<keyword evidence="3 10" id="KW-0813">Transport</keyword>
<evidence type="ECO:0000256" key="10">
    <source>
        <dbReference type="RuleBase" id="RU362123"/>
    </source>
</evidence>
<dbReference type="AlphaFoldDB" id="A0A2S8BAM3"/>
<dbReference type="GO" id="GO:0098797">
    <property type="term" value="C:plasma membrane protein complex"/>
    <property type="evidence" value="ECO:0007669"/>
    <property type="project" value="TreeGrafter"/>
</dbReference>
<dbReference type="GO" id="GO:0031992">
    <property type="term" value="F:energy transducer activity"/>
    <property type="evidence" value="ECO:0007669"/>
    <property type="project" value="InterPro"/>
</dbReference>
<gene>
    <name evidence="13" type="ORF">CVO77_00055</name>
</gene>
<dbReference type="PRINTS" id="PR01374">
    <property type="entry name" value="TONBPROTEIN"/>
</dbReference>
<evidence type="ECO:0000256" key="2">
    <source>
        <dbReference type="ARBA" id="ARBA00006555"/>
    </source>
</evidence>
<keyword evidence="5 10" id="KW-0997">Cell inner membrane</keyword>
<dbReference type="NCBIfam" id="TIGR01352">
    <property type="entry name" value="tonB_Cterm"/>
    <property type="match status" value="1"/>
</dbReference>
<evidence type="ECO:0000256" key="3">
    <source>
        <dbReference type="ARBA" id="ARBA00022448"/>
    </source>
</evidence>
<dbReference type="InterPro" id="IPR006260">
    <property type="entry name" value="TonB/TolA_C"/>
</dbReference>
<dbReference type="PROSITE" id="PS52015">
    <property type="entry name" value="TONB_CTD"/>
    <property type="match status" value="1"/>
</dbReference>
<evidence type="ECO:0000256" key="8">
    <source>
        <dbReference type="ARBA" id="ARBA00022989"/>
    </source>
</evidence>
<dbReference type="InterPro" id="IPR003538">
    <property type="entry name" value="TonB"/>
</dbReference>
<dbReference type="Pfam" id="PF03544">
    <property type="entry name" value="TonB_C"/>
    <property type="match status" value="1"/>
</dbReference>
<dbReference type="PANTHER" id="PTHR33446">
    <property type="entry name" value="PROTEIN TONB-RELATED"/>
    <property type="match status" value="1"/>
</dbReference>
<protein>
    <recommendedName>
        <fullName evidence="10">Protein TonB</fullName>
    </recommendedName>
</protein>
<organism evidence="13 14">
    <name type="scientific">Sphingopyxis lindanitolerans</name>
    <dbReference type="NCBI Taxonomy" id="2054227"/>
    <lineage>
        <taxon>Bacteria</taxon>
        <taxon>Pseudomonadati</taxon>
        <taxon>Pseudomonadota</taxon>
        <taxon>Alphaproteobacteria</taxon>
        <taxon>Sphingomonadales</taxon>
        <taxon>Sphingomonadaceae</taxon>
        <taxon>Sphingopyxis</taxon>
    </lineage>
</organism>
<sequence length="229" mass="23944">MRVRAAASAPSMSVGAARLTPGRYGEDRGPNLPAAALASLLAAGLLAALLHTGYHRAEVEAARLAVVNLSIAPPPPPLPSPPQETPPQQKAPVFAPLPLVEVPNNQPAMLTSPDPIPAPPVPVPAPPAPPAPPAVVQANDLGTRMVAGAPPRYPTESRRHREEGTVMLALTLDLDGSVTAISVAHSSGFQRLDEAALRAVRKWRWAPTMRNGQAVKVKGLVEIPFVLRG</sequence>
<comment type="function">
    <text evidence="10">Interacts with outer membrane receptor proteins that carry out high-affinity binding and energy dependent uptake into the periplasmic space of specific substrates. It could act to transduce energy from the cytoplasmic membrane to specific energy-requiring processes in the outer membrane, resulting in the release into the periplasm of ligands bound by these outer membrane proteins.</text>
</comment>
<dbReference type="GO" id="GO:0055085">
    <property type="term" value="P:transmembrane transport"/>
    <property type="evidence" value="ECO:0007669"/>
    <property type="project" value="InterPro"/>
</dbReference>
<comment type="subcellular location">
    <subcellularLocation>
        <location evidence="1 10">Cell inner membrane</location>
        <topology evidence="1 10">Single-pass membrane protein</topology>
        <orientation evidence="1 10">Periplasmic side</orientation>
    </subcellularLocation>
</comment>
<keyword evidence="7 10" id="KW-0653">Protein transport</keyword>
<keyword evidence="4 10" id="KW-1003">Cell membrane</keyword>
<evidence type="ECO:0000256" key="6">
    <source>
        <dbReference type="ARBA" id="ARBA00022692"/>
    </source>
</evidence>
<dbReference type="GO" id="GO:0015031">
    <property type="term" value="P:protein transport"/>
    <property type="evidence" value="ECO:0007669"/>
    <property type="project" value="UniProtKB-UniRule"/>
</dbReference>
<dbReference type="EMBL" id="PHFW01000001">
    <property type="protein sequence ID" value="PQM29370.1"/>
    <property type="molecule type" value="Genomic_DNA"/>
</dbReference>
<evidence type="ECO:0000256" key="1">
    <source>
        <dbReference type="ARBA" id="ARBA00004383"/>
    </source>
</evidence>
<reference evidence="14" key="1">
    <citation type="submission" date="2017-11" db="EMBL/GenBank/DDBJ databases">
        <title>The complete genome sequence of Sphingopyxis pomeranensis sp. nov. strain WS5A3p.</title>
        <authorList>
            <person name="Kaminski M.A."/>
        </authorList>
    </citation>
    <scope>NUCLEOTIDE SEQUENCE [LARGE SCALE GENOMIC DNA]</scope>
    <source>
        <strain evidence="14">WS5A3p</strain>
    </source>
</reference>
<dbReference type="GO" id="GO:0015891">
    <property type="term" value="P:siderophore transport"/>
    <property type="evidence" value="ECO:0007669"/>
    <property type="project" value="InterPro"/>
</dbReference>
<dbReference type="PANTHER" id="PTHR33446:SF2">
    <property type="entry name" value="PROTEIN TONB"/>
    <property type="match status" value="1"/>
</dbReference>
<dbReference type="GO" id="GO:0030288">
    <property type="term" value="C:outer membrane-bounded periplasmic space"/>
    <property type="evidence" value="ECO:0007669"/>
    <property type="project" value="InterPro"/>
</dbReference>
<evidence type="ECO:0000313" key="14">
    <source>
        <dbReference type="Proteomes" id="UP000238954"/>
    </source>
</evidence>
<proteinExistence type="inferred from homology"/>
<dbReference type="OrthoDB" id="9792439at2"/>
<keyword evidence="6" id="KW-0812">Transmembrane</keyword>
<dbReference type="Gene3D" id="3.30.1150.10">
    <property type="match status" value="1"/>
</dbReference>
<dbReference type="SUPFAM" id="SSF74653">
    <property type="entry name" value="TolA/TonB C-terminal domain"/>
    <property type="match status" value="1"/>
</dbReference>
<dbReference type="InterPro" id="IPR051045">
    <property type="entry name" value="TonB-dependent_transducer"/>
</dbReference>
<name>A0A2S8BAM3_9SPHN</name>